<dbReference type="PRINTS" id="PR01165">
    <property type="entry name" value="CYCOXIDASEI"/>
</dbReference>
<protein>
    <submittedName>
        <fullName evidence="9">Cytochrome c oxidase subunit 1</fullName>
        <ecNumber evidence="9">1.9.3.1</ecNumber>
    </submittedName>
</protein>
<feature type="transmembrane region" description="Helical" evidence="7">
    <location>
        <begin position="50"/>
        <end position="69"/>
    </location>
</feature>
<proteinExistence type="inferred from homology"/>
<gene>
    <name evidence="9" type="primary">ctaD</name>
    <name evidence="9" type="ORF">HCTETAUR1_013</name>
</gene>
<evidence type="ECO:0000256" key="1">
    <source>
        <dbReference type="ARBA" id="ARBA00004141"/>
    </source>
</evidence>
<feature type="domain" description="Cytochrome oxidase subunit I profile" evidence="8">
    <location>
        <begin position="28"/>
        <end position="539"/>
    </location>
</feature>
<feature type="transmembrane region" description="Helical" evidence="7">
    <location>
        <begin position="198"/>
        <end position="223"/>
    </location>
</feature>
<dbReference type="EC" id="1.9.3.1" evidence="9"/>
<keyword evidence="4 7" id="KW-1133">Transmembrane helix</keyword>
<evidence type="ECO:0000256" key="2">
    <source>
        <dbReference type="ARBA" id="ARBA00022660"/>
    </source>
</evidence>
<evidence type="ECO:0000256" key="4">
    <source>
        <dbReference type="ARBA" id="ARBA00022989"/>
    </source>
</evidence>
<feature type="transmembrane region" description="Helical" evidence="7">
    <location>
        <begin position="501"/>
        <end position="524"/>
    </location>
</feature>
<sequence length="539" mass="59662">MSAFYHIEQRLLIISAKMFIAYTKTKSKIEQAAASALSYTNWDHAIIGRAYILFSVASGVIGILMSTLMRLELHKPQIQVFNKISKLIYKSGDFGDQAKHLYNVTLTAHGLIMIFYMLMPMLINGFGNLNIPEQLGVRSMAFPKMGATSLALLILSLIHTVLSLLTKGTPTEHGAATGWTLYPPLSNRTYHAGKSVNYIINAICLACVSSLLNAANFISTIISQTQPRKLTRIPLFAWSVLISSVLLVLTLPVLISAITMLYTDRILNTVFYEPKAGGDPALFQHLFWFFGHPEVYILIMPAFGIISEIVSKFTKKPVFGRTGMVFAMGAIGLIGLMVWAHHMYTVGLSYGAQKYFVTATMAVAIPTGIKVFSWLSTLWRGKVSLQPPMLWALGFIALFVTGGITGVQLANASLSNVLHDTYYVVAHFHYMLSIAAVFGVLAAWYYWFHKIFKKGFKASLCTAHLVVTFIGANATFLPQYFLGLAGMPRRCVDYPEGFAGWNKVSSCGAYLSAISVVIFFYTILDSIINNRRSPKAPWN</sequence>
<comment type="subcellular location">
    <subcellularLocation>
        <location evidence="1">Membrane</location>
        <topology evidence="1">Multi-pass membrane protein</topology>
    </subcellularLocation>
</comment>
<dbReference type="PROSITE" id="PS00077">
    <property type="entry name" value="COX1_CUB"/>
    <property type="match status" value="1"/>
</dbReference>
<accession>A0A097GZT3</accession>
<dbReference type="GO" id="GO:0020037">
    <property type="term" value="F:heme binding"/>
    <property type="evidence" value="ECO:0007669"/>
    <property type="project" value="InterPro"/>
</dbReference>
<dbReference type="Gene3D" id="1.20.210.10">
    <property type="entry name" value="Cytochrome c oxidase-like, subunit I domain"/>
    <property type="match status" value="1"/>
</dbReference>
<keyword evidence="6" id="KW-0349">Heme</keyword>
<keyword evidence="6" id="KW-0479">Metal-binding</keyword>
<dbReference type="GO" id="GO:0016020">
    <property type="term" value="C:membrane"/>
    <property type="evidence" value="ECO:0007669"/>
    <property type="project" value="UniProtKB-SubCell"/>
</dbReference>
<dbReference type="InterPro" id="IPR036927">
    <property type="entry name" value="Cyt_c_oxase-like_su1_sf"/>
</dbReference>
<feature type="transmembrane region" description="Helical" evidence="7">
    <location>
        <begin position="235"/>
        <end position="262"/>
    </location>
</feature>
<dbReference type="GO" id="GO:0022904">
    <property type="term" value="P:respiratory electron transport chain"/>
    <property type="evidence" value="ECO:0007669"/>
    <property type="project" value="TreeGrafter"/>
</dbReference>
<evidence type="ECO:0000259" key="8">
    <source>
        <dbReference type="PROSITE" id="PS50855"/>
    </source>
</evidence>
<dbReference type="PANTHER" id="PTHR10422:SF18">
    <property type="entry name" value="CYTOCHROME C OXIDASE SUBUNIT 1"/>
    <property type="match status" value="1"/>
</dbReference>
<reference evidence="9" key="1">
    <citation type="journal article" date="2014" name="Cell">
        <title>Sympatric speciation in a bacterial endosymbiont results in two genomes with the functionality of one.</title>
        <authorList>
            <person name="Van Leuven J.T."/>
            <person name="Meister R.C."/>
            <person name="Simon C."/>
            <person name="McCutcheon J.P."/>
        </authorList>
    </citation>
    <scope>NUCLEOTIDE SEQUENCE</scope>
    <source>
        <strain evidence="9">TETAUR1a</strain>
    </source>
</reference>
<comment type="similarity">
    <text evidence="6">Belongs to the heme-copper respiratory oxidase family.</text>
</comment>
<feature type="transmembrane region" description="Helical" evidence="7">
    <location>
        <begin position="106"/>
        <end position="126"/>
    </location>
</feature>
<dbReference type="AlphaFoldDB" id="A0A097GZT3"/>
<dbReference type="Pfam" id="PF00115">
    <property type="entry name" value="COX1"/>
    <property type="match status" value="1"/>
</dbReference>
<evidence type="ECO:0000256" key="7">
    <source>
        <dbReference type="SAM" id="Phobius"/>
    </source>
</evidence>
<keyword evidence="5 7" id="KW-0472">Membrane</keyword>
<keyword evidence="9" id="KW-0560">Oxidoreductase</keyword>
<keyword evidence="6" id="KW-0249">Electron transport</keyword>
<dbReference type="SUPFAM" id="SSF81442">
    <property type="entry name" value="Cytochrome c oxidase subunit I-like"/>
    <property type="match status" value="1"/>
</dbReference>
<keyword evidence="2 6" id="KW-0679">Respiratory chain</keyword>
<keyword evidence="3 6" id="KW-0812">Transmembrane</keyword>
<feature type="transmembrane region" description="Helical" evidence="7">
    <location>
        <begin position="355"/>
        <end position="378"/>
    </location>
</feature>
<dbReference type="EMBL" id="KJ939343">
    <property type="protein sequence ID" value="AIT41419.1"/>
    <property type="molecule type" value="Genomic_DNA"/>
</dbReference>
<dbReference type="InterPro" id="IPR023616">
    <property type="entry name" value="Cyt_c_oxase-like_su1_dom"/>
</dbReference>
<dbReference type="GO" id="GO:0009060">
    <property type="term" value="P:aerobic respiration"/>
    <property type="evidence" value="ECO:0007669"/>
    <property type="project" value="InterPro"/>
</dbReference>
<dbReference type="GO" id="GO:0004129">
    <property type="term" value="F:cytochrome-c oxidase activity"/>
    <property type="evidence" value="ECO:0007669"/>
    <property type="project" value="InterPro"/>
</dbReference>
<feature type="transmembrane region" description="Helical" evidence="7">
    <location>
        <begin position="460"/>
        <end position="481"/>
    </location>
</feature>
<evidence type="ECO:0000256" key="3">
    <source>
        <dbReference type="ARBA" id="ARBA00022692"/>
    </source>
</evidence>
<name>A0A097GZT3_9HYPH</name>
<feature type="transmembrane region" description="Helical" evidence="7">
    <location>
        <begin position="318"/>
        <end position="340"/>
    </location>
</feature>
<organism evidence="9">
    <name type="scientific">Candidatus Hodgkinia cicadicola</name>
    <dbReference type="NCBI Taxonomy" id="573658"/>
    <lineage>
        <taxon>Bacteria</taxon>
        <taxon>Pseudomonadati</taxon>
        <taxon>Pseudomonadota</taxon>
        <taxon>Alphaproteobacteria</taxon>
        <taxon>Hyphomicrobiales</taxon>
        <taxon>Candidatus Hodgkinia</taxon>
    </lineage>
</organism>
<keyword evidence="6" id="KW-0408">Iron</keyword>
<feature type="transmembrane region" description="Helical" evidence="7">
    <location>
        <begin position="430"/>
        <end position="448"/>
    </location>
</feature>
<feature type="transmembrane region" description="Helical" evidence="7">
    <location>
        <begin position="147"/>
        <end position="165"/>
    </location>
</feature>
<evidence type="ECO:0000313" key="9">
    <source>
        <dbReference type="EMBL" id="AIT41419.1"/>
    </source>
</evidence>
<dbReference type="PROSITE" id="PS50855">
    <property type="entry name" value="COX1"/>
    <property type="match status" value="1"/>
</dbReference>
<feature type="transmembrane region" description="Helical" evidence="7">
    <location>
        <begin position="282"/>
        <end position="306"/>
    </location>
</feature>
<dbReference type="GO" id="GO:0016491">
    <property type="term" value="F:oxidoreductase activity"/>
    <property type="evidence" value="ECO:0007669"/>
    <property type="project" value="UniProtKB-KW"/>
</dbReference>
<evidence type="ECO:0000256" key="5">
    <source>
        <dbReference type="ARBA" id="ARBA00023136"/>
    </source>
</evidence>
<dbReference type="PANTHER" id="PTHR10422">
    <property type="entry name" value="CYTOCHROME C OXIDASE SUBUNIT 1"/>
    <property type="match status" value="1"/>
</dbReference>
<dbReference type="InterPro" id="IPR023615">
    <property type="entry name" value="Cyt_c_Oxase_su1_BS"/>
</dbReference>
<feature type="transmembrane region" description="Helical" evidence="7">
    <location>
        <begin position="390"/>
        <end position="410"/>
    </location>
</feature>
<dbReference type="InterPro" id="IPR000883">
    <property type="entry name" value="Cyt_C_Oxase_1"/>
</dbReference>
<dbReference type="GO" id="GO:0015990">
    <property type="term" value="P:electron transport coupled proton transport"/>
    <property type="evidence" value="ECO:0007669"/>
    <property type="project" value="TreeGrafter"/>
</dbReference>
<keyword evidence="6" id="KW-0813">Transport</keyword>
<evidence type="ECO:0000256" key="6">
    <source>
        <dbReference type="RuleBase" id="RU000370"/>
    </source>
</evidence>